<name>A0A0J1BN39_RHOIS</name>
<dbReference type="AlphaFoldDB" id="A0A0J1BN39"/>
<evidence type="ECO:0000313" key="1">
    <source>
        <dbReference type="EMBL" id="KLU07880.1"/>
    </source>
</evidence>
<sequence length="45" mass="5004">MLNVKANNIQWSKASHFVRFKAASAAISRGITAFGTIRWSAIRIL</sequence>
<accession>A0A0J1BN39</accession>
<gene>
    <name evidence="1" type="ORF">RISK_000059</name>
</gene>
<keyword evidence="2" id="KW-1185">Reference proteome</keyword>
<proteinExistence type="predicted"/>
<dbReference type="STRING" id="595434.RISK_000059"/>
<reference evidence="1" key="1">
    <citation type="submission" date="2015-05" db="EMBL/GenBank/DDBJ databases">
        <title>Permanent draft genome of Rhodopirellula islandicus K833.</title>
        <authorList>
            <person name="Kizina J."/>
            <person name="Richter M."/>
            <person name="Glockner F.O."/>
            <person name="Harder J."/>
        </authorList>
    </citation>
    <scope>NUCLEOTIDE SEQUENCE [LARGE SCALE GENOMIC DNA]</scope>
    <source>
        <strain evidence="1">K833</strain>
    </source>
</reference>
<organism evidence="1 2">
    <name type="scientific">Rhodopirellula islandica</name>
    <dbReference type="NCBI Taxonomy" id="595434"/>
    <lineage>
        <taxon>Bacteria</taxon>
        <taxon>Pseudomonadati</taxon>
        <taxon>Planctomycetota</taxon>
        <taxon>Planctomycetia</taxon>
        <taxon>Pirellulales</taxon>
        <taxon>Pirellulaceae</taxon>
        <taxon>Rhodopirellula</taxon>
    </lineage>
</organism>
<protein>
    <submittedName>
        <fullName evidence="1">Uncharacterized protein</fullName>
    </submittedName>
</protein>
<evidence type="ECO:0000313" key="2">
    <source>
        <dbReference type="Proteomes" id="UP000036367"/>
    </source>
</evidence>
<dbReference type="EMBL" id="LECT01000001">
    <property type="protein sequence ID" value="KLU07880.1"/>
    <property type="molecule type" value="Genomic_DNA"/>
</dbReference>
<comment type="caution">
    <text evidence="1">The sequence shown here is derived from an EMBL/GenBank/DDBJ whole genome shotgun (WGS) entry which is preliminary data.</text>
</comment>
<dbReference type="Proteomes" id="UP000036367">
    <property type="component" value="Unassembled WGS sequence"/>
</dbReference>